<keyword evidence="4" id="KW-1185">Reference proteome</keyword>
<dbReference type="EMBL" id="CAMXCT020004214">
    <property type="protein sequence ID" value="CAL1161524.1"/>
    <property type="molecule type" value="Genomic_DNA"/>
</dbReference>
<dbReference type="AlphaFoldDB" id="A0A9P1DFP6"/>
<organism evidence="2">
    <name type="scientific">Cladocopium goreaui</name>
    <dbReference type="NCBI Taxonomy" id="2562237"/>
    <lineage>
        <taxon>Eukaryota</taxon>
        <taxon>Sar</taxon>
        <taxon>Alveolata</taxon>
        <taxon>Dinophyceae</taxon>
        <taxon>Suessiales</taxon>
        <taxon>Symbiodiniaceae</taxon>
        <taxon>Cladocopium</taxon>
    </lineage>
</organism>
<evidence type="ECO:0000313" key="2">
    <source>
        <dbReference type="EMBL" id="CAI4008149.1"/>
    </source>
</evidence>
<feature type="compositionally biased region" description="Basic and acidic residues" evidence="1">
    <location>
        <begin position="123"/>
        <end position="133"/>
    </location>
</feature>
<proteinExistence type="predicted"/>
<feature type="non-terminal residue" evidence="2">
    <location>
        <position position="1"/>
    </location>
</feature>
<sequence>RTYSLTDIDQVASGEKALALLHGCLSCKPPSRICALKMKDGNCLALLPSELVPDLFVRCLLHLRQCAEDVEKHGMSQGPVKRASALSGGKIPAAEAQGPSTNIMQEPAPAEPVTTELSSSTARDAKTEPDARGRLSSRMGTQSCSGTTTPRGLHSQFPSRGSSRYLNASIDDAASLPRTVVATQGQSAVVAGNTWGVWQAPHLLPAWPMTSQWQPVVSLPVLRDMHADALLWHCKVCKPPVCPFPGYTNAG</sequence>
<feature type="compositionally biased region" description="Polar residues" evidence="1">
    <location>
        <begin position="138"/>
        <end position="160"/>
    </location>
</feature>
<reference evidence="3" key="2">
    <citation type="submission" date="2024-04" db="EMBL/GenBank/DDBJ databases">
        <authorList>
            <person name="Chen Y."/>
            <person name="Shah S."/>
            <person name="Dougan E. K."/>
            <person name="Thang M."/>
            <person name="Chan C."/>
        </authorList>
    </citation>
    <scope>NUCLEOTIDE SEQUENCE [LARGE SCALE GENOMIC DNA]</scope>
</reference>
<gene>
    <name evidence="2" type="ORF">C1SCF055_LOCUS33619</name>
</gene>
<protein>
    <submittedName>
        <fullName evidence="2">Uncharacterized protein</fullName>
    </submittedName>
</protein>
<dbReference type="EMBL" id="CAMXCT010004214">
    <property type="protein sequence ID" value="CAI4008149.1"/>
    <property type="molecule type" value="Genomic_DNA"/>
</dbReference>
<accession>A0A9P1DFP6</accession>
<name>A0A9P1DFP6_9DINO</name>
<reference evidence="2" key="1">
    <citation type="submission" date="2022-10" db="EMBL/GenBank/DDBJ databases">
        <authorList>
            <person name="Chen Y."/>
            <person name="Dougan E. K."/>
            <person name="Chan C."/>
            <person name="Rhodes N."/>
            <person name="Thang M."/>
        </authorList>
    </citation>
    <scope>NUCLEOTIDE SEQUENCE</scope>
</reference>
<comment type="caution">
    <text evidence="2">The sequence shown here is derived from an EMBL/GenBank/DDBJ whole genome shotgun (WGS) entry which is preliminary data.</text>
</comment>
<evidence type="ECO:0000313" key="3">
    <source>
        <dbReference type="EMBL" id="CAL1161524.1"/>
    </source>
</evidence>
<feature type="non-terminal residue" evidence="2">
    <location>
        <position position="251"/>
    </location>
</feature>
<feature type="region of interest" description="Disordered" evidence="1">
    <location>
        <begin position="73"/>
        <end position="160"/>
    </location>
</feature>
<dbReference type="EMBL" id="CAMXCT030004214">
    <property type="protein sequence ID" value="CAL4795461.1"/>
    <property type="molecule type" value="Genomic_DNA"/>
</dbReference>
<evidence type="ECO:0000256" key="1">
    <source>
        <dbReference type="SAM" id="MobiDB-lite"/>
    </source>
</evidence>
<evidence type="ECO:0000313" key="4">
    <source>
        <dbReference type="Proteomes" id="UP001152797"/>
    </source>
</evidence>
<dbReference type="Proteomes" id="UP001152797">
    <property type="component" value="Unassembled WGS sequence"/>
</dbReference>
<dbReference type="OrthoDB" id="432973at2759"/>